<comment type="caution">
    <text evidence="4">The sequence shown here is derived from an EMBL/GenBank/DDBJ whole genome shotgun (WGS) entry which is preliminary data.</text>
</comment>
<evidence type="ECO:0000313" key="5">
    <source>
        <dbReference type="Proteomes" id="UP000824469"/>
    </source>
</evidence>
<dbReference type="SUPFAM" id="SSF50630">
    <property type="entry name" value="Acid proteases"/>
    <property type="match status" value="1"/>
</dbReference>
<organism evidence="4 5">
    <name type="scientific">Taxus chinensis</name>
    <name type="common">Chinese yew</name>
    <name type="synonym">Taxus wallichiana var. chinensis</name>
    <dbReference type="NCBI Taxonomy" id="29808"/>
    <lineage>
        <taxon>Eukaryota</taxon>
        <taxon>Viridiplantae</taxon>
        <taxon>Streptophyta</taxon>
        <taxon>Embryophyta</taxon>
        <taxon>Tracheophyta</taxon>
        <taxon>Spermatophyta</taxon>
        <taxon>Pinopsida</taxon>
        <taxon>Pinidae</taxon>
        <taxon>Conifers II</taxon>
        <taxon>Cupressales</taxon>
        <taxon>Taxaceae</taxon>
        <taxon>Taxus</taxon>
    </lineage>
</organism>
<name>A0AA38CET0_TAXCH</name>
<dbReference type="AlphaFoldDB" id="A0AA38CET0"/>
<feature type="signal peptide" evidence="3">
    <location>
        <begin position="1"/>
        <end position="22"/>
    </location>
</feature>
<feature type="region of interest" description="Disordered" evidence="1">
    <location>
        <begin position="67"/>
        <end position="102"/>
    </location>
</feature>
<evidence type="ECO:0000256" key="1">
    <source>
        <dbReference type="SAM" id="MobiDB-lite"/>
    </source>
</evidence>
<sequence>MILVFSAKLVAFSLDSLAAARGDSLVAAGGDSLAVAFPKNFMTGYRLVFDRDNLRLGWSPSDCYQLDENDGKVTPAPSPQNMLETPTPLQQQQNSSPRAVSPAIAGRTPKIQHSDCVQTKSNIKTSLLFSFVVAILLLGLGHISTRSD</sequence>
<feature type="compositionally biased region" description="Polar residues" evidence="1">
    <location>
        <begin position="79"/>
        <end position="98"/>
    </location>
</feature>
<keyword evidence="2" id="KW-1133">Transmembrane helix</keyword>
<dbReference type="InterPro" id="IPR021109">
    <property type="entry name" value="Peptidase_aspartic_dom_sf"/>
</dbReference>
<proteinExistence type="predicted"/>
<protein>
    <recommendedName>
        <fullName evidence="6">Peptidase A1 domain-containing protein</fullName>
    </recommendedName>
</protein>
<dbReference type="Proteomes" id="UP000824469">
    <property type="component" value="Unassembled WGS sequence"/>
</dbReference>
<reference evidence="4 5" key="1">
    <citation type="journal article" date="2021" name="Nat. Plants">
        <title>The Taxus genome provides insights into paclitaxel biosynthesis.</title>
        <authorList>
            <person name="Xiong X."/>
            <person name="Gou J."/>
            <person name="Liao Q."/>
            <person name="Li Y."/>
            <person name="Zhou Q."/>
            <person name="Bi G."/>
            <person name="Li C."/>
            <person name="Du R."/>
            <person name="Wang X."/>
            <person name="Sun T."/>
            <person name="Guo L."/>
            <person name="Liang H."/>
            <person name="Lu P."/>
            <person name="Wu Y."/>
            <person name="Zhang Z."/>
            <person name="Ro D.K."/>
            <person name="Shang Y."/>
            <person name="Huang S."/>
            <person name="Yan J."/>
        </authorList>
    </citation>
    <scope>NUCLEOTIDE SEQUENCE [LARGE SCALE GENOMIC DNA]</scope>
    <source>
        <strain evidence="4">Ta-2019</strain>
    </source>
</reference>
<accession>A0AA38CET0</accession>
<feature type="chain" id="PRO_5041220085" description="Peptidase A1 domain-containing protein" evidence="3">
    <location>
        <begin position="23"/>
        <end position="148"/>
    </location>
</feature>
<evidence type="ECO:0000313" key="4">
    <source>
        <dbReference type="EMBL" id="KAH9295263.1"/>
    </source>
</evidence>
<keyword evidence="2" id="KW-0472">Membrane</keyword>
<keyword evidence="5" id="KW-1185">Reference proteome</keyword>
<evidence type="ECO:0000256" key="3">
    <source>
        <dbReference type="SAM" id="SignalP"/>
    </source>
</evidence>
<dbReference type="Gene3D" id="2.40.70.10">
    <property type="entry name" value="Acid Proteases"/>
    <property type="match status" value="1"/>
</dbReference>
<feature type="transmembrane region" description="Helical" evidence="2">
    <location>
        <begin position="126"/>
        <end position="143"/>
    </location>
</feature>
<dbReference type="EMBL" id="JAHRHJ020000011">
    <property type="protein sequence ID" value="KAH9295263.1"/>
    <property type="molecule type" value="Genomic_DNA"/>
</dbReference>
<evidence type="ECO:0000256" key="2">
    <source>
        <dbReference type="SAM" id="Phobius"/>
    </source>
</evidence>
<keyword evidence="2" id="KW-0812">Transmembrane</keyword>
<evidence type="ECO:0008006" key="6">
    <source>
        <dbReference type="Google" id="ProtNLM"/>
    </source>
</evidence>
<gene>
    <name evidence="4" type="ORF">KI387_038851</name>
</gene>
<keyword evidence="3" id="KW-0732">Signal</keyword>